<protein>
    <submittedName>
        <fullName evidence="1">Uncharacterized protein</fullName>
    </submittedName>
</protein>
<sequence length="119" mass="13555">MATGSDWSCFVVGKLKVKVPWTNQRYWTSFEKDLPRNYSDHDQDLYRVAVARFDYSDCMTAKYTPREARAKAQCNTRAQPNQWSTSLLSLITYPLSTSWKCYAKLVLSSIGLAGLSDLA</sequence>
<reference evidence="2" key="1">
    <citation type="submission" date="2016-06" db="EMBL/GenBank/DDBJ databases">
        <title>Parallel loss of symbiosis genes in relatives of nitrogen-fixing non-legume Parasponia.</title>
        <authorList>
            <person name="Van Velzen R."/>
            <person name="Holmer R."/>
            <person name="Bu F."/>
            <person name="Rutten L."/>
            <person name="Van Zeijl A."/>
            <person name="Liu W."/>
            <person name="Santuari L."/>
            <person name="Cao Q."/>
            <person name="Sharma T."/>
            <person name="Shen D."/>
            <person name="Roswanjaya Y."/>
            <person name="Wardhani T."/>
            <person name="Kalhor M.S."/>
            <person name="Jansen J."/>
            <person name="Van den Hoogen J."/>
            <person name="Gungor B."/>
            <person name="Hartog M."/>
            <person name="Hontelez J."/>
            <person name="Verver J."/>
            <person name="Yang W.-C."/>
            <person name="Schijlen E."/>
            <person name="Repin R."/>
            <person name="Schilthuizen M."/>
            <person name="Schranz E."/>
            <person name="Heidstra R."/>
            <person name="Miyata K."/>
            <person name="Fedorova E."/>
            <person name="Kohlen W."/>
            <person name="Bisseling T."/>
            <person name="Smit S."/>
            <person name="Geurts R."/>
        </authorList>
    </citation>
    <scope>NUCLEOTIDE SEQUENCE [LARGE SCALE GENOMIC DNA]</scope>
    <source>
        <strain evidence="2">cv. RG33-2</strain>
    </source>
</reference>
<dbReference type="Proteomes" id="UP000237000">
    <property type="component" value="Unassembled WGS sequence"/>
</dbReference>
<accession>A0A2P5F5I6</accession>
<dbReference type="AlphaFoldDB" id="A0A2P5F5I6"/>
<gene>
    <name evidence="1" type="ORF">TorRG33x02_113320</name>
</gene>
<evidence type="ECO:0000313" key="1">
    <source>
        <dbReference type="EMBL" id="PON93053.1"/>
    </source>
</evidence>
<dbReference type="InParanoid" id="A0A2P5F5I6"/>
<organism evidence="1 2">
    <name type="scientific">Trema orientale</name>
    <name type="common">Charcoal tree</name>
    <name type="synonym">Celtis orientalis</name>
    <dbReference type="NCBI Taxonomy" id="63057"/>
    <lineage>
        <taxon>Eukaryota</taxon>
        <taxon>Viridiplantae</taxon>
        <taxon>Streptophyta</taxon>
        <taxon>Embryophyta</taxon>
        <taxon>Tracheophyta</taxon>
        <taxon>Spermatophyta</taxon>
        <taxon>Magnoliopsida</taxon>
        <taxon>eudicotyledons</taxon>
        <taxon>Gunneridae</taxon>
        <taxon>Pentapetalae</taxon>
        <taxon>rosids</taxon>
        <taxon>fabids</taxon>
        <taxon>Rosales</taxon>
        <taxon>Cannabaceae</taxon>
        <taxon>Trema</taxon>
    </lineage>
</organism>
<name>A0A2P5F5I6_TREOI</name>
<dbReference type="EMBL" id="JXTC01000061">
    <property type="protein sequence ID" value="PON93053.1"/>
    <property type="molecule type" value="Genomic_DNA"/>
</dbReference>
<evidence type="ECO:0000313" key="2">
    <source>
        <dbReference type="Proteomes" id="UP000237000"/>
    </source>
</evidence>
<keyword evidence="2" id="KW-1185">Reference proteome</keyword>
<comment type="caution">
    <text evidence="1">The sequence shown here is derived from an EMBL/GenBank/DDBJ whole genome shotgun (WGS) entry which is preliminary data.</text>
</comment>
<proteinExistence type="predicted"/>